<sequence>MRTDPPPRLGTVLLLAAYSLVAIVFAWHCWREQHALGLQFWSVMFPLSLYLTGKMIRKMPVLIIPPLIVIAFGIAWLVSPLWLVLYTLDALGRWALERRRARRSVVRGVR</sequence>
<feature type="transmembrane region" description="Helical" evidence="1">
    <location>
        <begin position="60"/>
        <end position="85"/>
    </location>
</feature>
<keyword evidence="1" id="KW-1133">Transmembrane helix</keyword>
<proteinExistence type="predicted"/>
<accession>A0A4P8J092</accession>
<keyword evidence="3" id="KW-1185">Reference proteome</keyword>
<dbReference type="RefSeq" id="WP_137337885.1">
    <property type="nucleotide sequence ID" value="NZ_CP040079.1"/>
</dbReference>
<dbReference type="OrthoDB" id="9104318at2"/>
<evidence type="ECO:0000313" key="2">
    <source>
        <dbReference type="EMBL" id="QCP55128.1"/>
    </source>
</evidence>
<gene>
    <name evidence="2" type="ORF">FAZ95_39045</name>
</gene>
<evidence type="ECO:0000256" key="1">
    <source>
        <dbReference type="SAM" id="Phobius"/>
    </source>
</evidence>
<protein>
    <recommendedName>
        <fullName evidence="4">DUF2484 family protein</fullName>
    </recommendedName>
</protein>
<dbReference type="KEGG" id="tvl:FAZ95_39045"/>
<evidence type="ECO:0008006" key="4">
    <source>
        <dbReference type="Google" id="ProtNLM"/>
    </source>
</evidence>
<dbReference type="EMBL" id="CP040079">
    <property type="protein sequence ID" value="QCP55128.1"/>
    <property type="molecule type" value="Genomic_DNA"/>
</dbReference>
<feature type="transmembrane region" description="Helical" evidence="1">
    <location>
        <begin position="36"/>
        <end position="53"/>
    </location>
</feature>
<name>A0A4P8J092_9BURK</name>
<organism evidence="2 3">
    <name type="scientific">Trinickia violacea</name>
    <dbReference type="NCBI Taxonomy" id="2571746"/>
    <lineage>
        <taxon>Bacteria</taxon>
        <taxon>Pseudomonadati</taxon>
        <taxon>Pseudomonadota</taxon>
        <taxon>Betaproteobacteria</taxon>
        <taxon>Burkholderiales</taxon>
        <taxon>Burkholderiaceae</taxon>
        <taxon>Trinickia</taxon>
    </lineage>
</organism>
<keyword evidence="1" id="KW-0472">Membrane</keyword>
<dbReference type="Proteomes" id="UP000298656">
    <property type="component" value="Chromosome 3"/>
</dbReference>
<keyword evidence="1" id="KW-0812">Transmembrane</keyword>
<evidence type="ECO:0000313" key="3">
    <source>
        <dbReference type="Proteomes" id="UP000298656"/>
    </source>
</evidence>
<dbReference type="AlphaFoldDB" id="A0A4P8J092"/>
<reference evidence="2 3" key="1">
    <citation type="submission" date="2019-05" db="EMBL/GenBank/DDBJ databases">
        <title>Burkholderia sp. DHOD12, isolated from subtropical forest soil.</title>
        <authorList>
            <person name="Gao Z.-H."/>
            <person name="Qiu L.-H."/>
        </authorList>
    </citation>
    <scope>NUCLEOTIDE SEQUENCE [LARGE SCALE GENOMIC DNA]</scope>
    <source>
        <strain evidence="2 3">DHOD12</strain>
    </source>
</reference>